<feature type="domain" description="HTH luxR-type" evidence="3">
    <location>
        <begin position="162"/>
        <end position="227"/>
    </location>
</feature>
<evidence type="ECO:0000256" key="1">
    <source>
        <dbReference type="ARBA" id="ARBA00023125"/>
    </source>
</evidence>
<dbReference type="Proteomes" id="UP000628984">
    <property type="component" value="Unassembled WGS sequence"/>
</dbReference>
<protein>
    <submittedName>
        <fullName evidence="5">DNA-binding response regulator</fullName>
    </submittedName>
</protein>
<keyword evidence="6" id="KW-1185">Reference proteome</keyword>
<sequence length="229" mass="24734">MAAMHPQNTSLPSDPSASWLAARQPTNALIVDENQILVDLLEAQFSGSGDLHISTAETISHIPIRVEEINPNIILIGFDRFTSKSAALVSHLPAAYPEIKIAVIASEVERNAILSCIDAGFAGVILKSMPLRSFVSALKFMVAGEVFIPTRIFPILGQASAPVKNGGKLSDKEIRILTMIRSGMLNKEIAAEIEEAEATVKMHIRSIFRKIGAKNRTQAVVLGEEIGLI</sequence>
<accession>A0A918IM95</accession>
<organism evidence="5 6">
    <name type="scientific">Gemmobacter lanyuensis</name>
    <dbReference type="NCBI Taxonomy" id="1054497"/>
    <lineage>
        <taxon>Bacteria</taxon>
        <taxon>Pseudomonadati</taxon>
        <taxon>Pseudomonadota</taxon>
        <taxon>Alphaproteobacteria</taxon>
        <taxon>Rhodobacterales</taxon>
        <taxon>Paracoccaceae</taxon>
        <taxon>Gemmobacter</taxon>
    </lineage>
</organism>
<dbReference type="RefSeq" id="WP_189631800.1">
    <property type="nucleotide sequence ID" value="NZ_BMYQ01000001.1"/>
</dbReference>
<dbReference type="Pfam" id="PF00196">
    <property type="entry name" value="GerE"/>
    <property type="match status" value="1"/>
</dbReference>
<evidence type="ECO:0000259" key="4">
    <source>
        <dbReference type="PROSITE" id="PS50110"/>
    </source>
</evidence>
<dbReference type="Gene3D" id="3.40.50.2300">
    <property type="match status" value="1"/>
</dbReference>
<dbReference type="CDD" id="cd06170">
    <property type="entry name" value="LuxR_C_like"/>
    <property type="match status" value="1"/>
</dbReference>
<comment type="caution">
    <text evidence="5">The sequence shown here is derived from an EMBL/GenBank/DDBJ whole genome shotgun (WGS) entry which is preliminary data.</text>
</comment>
<dbReference type="PANTHER" id="PTHR45566">
    <property type="entry name" value="HTH-TYPE TRANSCRIPTIONAL REGULATOR YHJB-RELATED"/>
    <property type="match status" value="1"/>
</dbReference>
<dbReference type="InterPro" id="IPR001789">
    <property type="entry name" value="Sig_transdc_resp-reg_receiver"/>
</dbReference>
<dbReference type="SMART" id="SM00421">
    <property type="entry name" value="HTH_LUXR"/>
    <property type="match status" value="1"/>
</dbReference>
<gene>
    <name evidence="5" type="ORF">GCM10011452_00410</name>
</gene>
<dbReference type="InterPro" id="IPR000792">
    <property type="entry name" value="Tscrpt_reg_LuxR_C"/>
</dbReference>
<comment type="caution">
    <text evidence="2">Lacks conserved residue(s) required for the propagation of feature annotation.</text>
</comment>
<dbReference type="SUPFAM" id="SSF46894">
    <property type="entry name" value="C-terminal effector domain of the bipartite response regulators"/>
    <property type="match status" value="1"/>
</dbReference>
<keyword evidence="1 5" id="KW-0238">DNA-binding</keyword>
<dbReference type="PROSITE" id="PS50110">
    <property type="entry name" value="RESPONSE_REGULATORY"/>
    <property type="match status" value="1"/>
</dbReference>
<proteinExistence type="predicted"/>
<dbReference type="InterPro" id="IPR051015">
    <property type="entry name" value="EvgA-like"/>
</dbReference>
<evidence type="ECO:0000313" key="5">
    <source>
        <dbReference type="EMBL" id="GGW21160.1"/>
    </source>
</evidence>
<reference evidence="5" key="1">
    <citation type="journal article" date="2014" name="Int. J. Syst. Evol. Microbiol.">
        <title>Complete genome sequence of Corynebacterium casei LMG S-19264T (=DSM 44701T), isolated from a smear-ripened cheese.</title>
        <authorList>
            <consortium name="US DOE Joint Genome Institute (JGI-PGF)"/>
            <person name="Walter F."/>
            <person name="Albersmeier A."/>
            <person name="Kalinowski J."/>
            <person name="Ruckert C."/>
        </authorList>
    </citation>
    <scope>NUCLEOTIDE SEQUENCE</scope>
    <source>
        <strain evidence="5">KCTC 23714</strain>
    </source>
</reference>
<feature type="domain" description="Response regulatory" evidence="4">
    <location>
        <begin position="27"/>
        <end position="142"/>
    </location>
</feature>
<dbReference type="GO" id="GO:0006355">
    <property type="term" value="P:regulation of DNA-templated transcription"/>
    <property type="evidence" value="ECO:0007669"/>
    <property type="project" value="InterPro"/>
</dbReference>
<reference evidence="5" key="2">
    <citation type="submission" date="2020-09" db="EMBL/GenBank/DDBJ databases">
        <authorList>
            <person name="Sun Q."/>
            <person name="Kim S."/>
        </authorList>
    </citation>
    <scope>NUCLEOTIDE SEQUENCE</scope>
    <source>
        <strain evidence="5">KCTC 23714</strain>
    </source>
</reference>
<dbReference type="InterPro" id="IPR016032">
    <property type="entry name" value="Sig_transdc_resp-reg_C-effctor"/>
</dbReference>
<dbReference type="EMBL" id="BMYQ01000001">
    <property type="protein sequence ID" value="GGW21160.1"/>
    <property type="molecule type" value="Genomic_DNA"/>
</dbReference>
<dbReference type="AlphaFoldDB" id="A0A918IM95"/>
<dbReference type="PANTHER" id="PTHR45566:SF1">
    <property type="entry name" value="HTH-TYPE TRANSCRIPTIONAL REGULATOR YHJB-RELATED"/>
    <property type="match status" value="1"/>
</dbReference>
<dbReference type="InterPro" id="IPR011006">
    <property type="entry name" value="CheY-like_superfamily"/>
</dbReference>
<dbReference type="GO" id="GO:0000160">
    <property type="term" value="P:phosphorelay signal transduction system"/>
    <property type="evidence" value="ECO:0007669"/>
    <property type="project" value="InterPro"/>
</dbReference>
<dbReference type="PRINTS" id="PR00038">
    <property type="entry name" value="HTHLUXR"/>
</dbReference>
<evidence type="ECO:0000313" key="6">
    <source>
        <dbReference type="Proteomes" id="UP000628984"/>
    </source>
</evidence>
<evidence type="ECO:0000259" key="3">
    <source>
        <dbReference type="PROSITE" id="PS50043"/>
    </source>
</evidence>
<dbReference type="SUPFAM" id="SSF52172">
    <property type="entry name" value="CheY-like"/>
    <property type="match status" value="1"/>
</dbReference>
<dbReference type="GO" id="GO:0003677">
    <property type="term" value="F:DNA binding"/>
    <property type="evidence" value="ECO:0007669"/>
    <property type="project" value="UniProtKB-KW"/>
</dbReference>
<evidence type="ECO:0000256" key="2">
    <source>
        <dbReference type="PROSITE-ProRule" id="PRU00169"/>
    </source>
</evidence>
<dbReference type="PROSITE" id="PS50043">
    <property type="entry name" value="HTH_LUXR_2"/>
    <property type="match status" value="1"/>
</dbReference>
<name>A0A918IM95_9RHOB</name>